<evidence type="ECO:0000259" key="5">
    <source>
        <dbReference type="PROSITE" id="PS51186"/>
    </source>
</evidence>
<dbReference type="RefSeq" id="WP_378258463.1">
    <property type="nucleotide sequence ID" value="NZ_JBHSJV010000001.1"/>
</dbReference>
<protein>
    <submittedName>
        <fullName evidence="6">GNAT family N-acetyltransferase</fullName>
        <ecNumber evidence="6">2.3.1.-</ecNumber>
    </submittedName>
</protein>
<dbReference type="InterPro" id="IPR036390">
    <property type="entry name" value="WH_DNA-bd_sf"/>
</dbReference>
<dbReference type="PANTHER" id="PTHR42756">
    <property type="entry name" value="TRANSCRIPTIONAL REGULATOR, MARR"/>
    <property type="match status" value="1"/>
</dbReference>
<keyword evidence="2" id="KW-0238">DNA-binding</keyword>
<dbReference type="PROSITE" id="PS51186">
    <property type="entry name" value="GNAT"/>
    <property type="match status" value="1"/>
</dbReference>
<name>A0ABW5N9D5_9FLAO</name>
<comment type="caution">
    <text evidence="6">The sequence shown here is derived from an EMBL/GenBank/DDBJ whole genome shotgun (WGS) entry which is preliminary data.</text>
</comment>
<evidence type="ECO:0000256" key="3">
    <source>
        <dbReference type="ARBA" id="ARBA00023163"/>
    </source>
</evidence>
<evidence type="ECO:0000259" key="4">
    <source>
        <dbReference type="PROSITE" id="PS50995"/>
    </source>
</evidence>
<proteinExistence type="predicted"/>
<dbReference type="InterPro" id="IPR036388">
    <property type="entry name" value="WH-like_DNA-bd_sf"/>
</dbReference>
<feature type="domain" description="N-acetyltransferase" evidence="5">
    <location>
        <begin position="169"/>
        <end position="310"/>
    </location>
</feature>
<dbReference type="GO" id="GO:0016746">
    <property type="term" value="F:acyltransferase activity"/>
    <property type="evidence" value="ECO:0007669"/>
    <property type="project" value="UniProtKB-KW"/>
</dbReference>
<evidence type="ECO:0000256" key="1">
    <source>
        <dbReference type="ARBA" id="ARBA00023015"/>
    </source>
</evidence>
<dbReference type="EC" id="2.3.1.-" evidence="6"/>
<dbReference type="Gene3D" id="3.40.630.30">
    <property type="match status" value="1"/>
</dbReference>
<dbReference type="CDD" id="cd04301">
    <property type="entry name" value="NAT_SF"/>
    <property type="match status" value="1"/>
</dbReference>
<gene>
    <name evidence="6" type="ORF">ACFSTE_13445</name>
</gene>
<dbReference type="Gene3D" id="1.10.10.10">
    <property type="entry name" value="Winged helix-like DNA-binding domain superfamily/Winged helix DNA-binding domain"/>
    <property type="match status" value="1"/>
</dbReference>
<dbReference type="Pfam" id="PF13673">
    <property type="entry name" value="Acetyltransf_10"/>
    <property type="match status" value="1"/>
</dbReference>
<dbReference type="SUPFAM" id="SSF46785">
    <property type="entry name" value="Winged helix' DNA-binding domain"/>
    <property type="match status" value="1"/>
</dbReference>
<keyword evidence="1" id="KW-0805">Transcription regulation</keyword>
<evidence type="ECO:0000313" key="6">
    <source>
        <dbReference type="EMBL" id="MFD2591836.1"/>
    </source>
</evidence>
<reference evidence="7" key="1">
    <citation type="journal article" date="2019" name="Int. J. Syst. Evol. Microbiol.">
        <title>The Global Catalogue of Microorganisms (GCM) 10K type strain sequencing project: providing services to taxonomists for standard genome sequencing and annotation.</title>
        <authorList>
            <consortium name="The Broad Institute Genomics Platform"/>
            <consortium name="The Broad Institute Genome Sequencing Center for Infectious Disease"/>
            <person name="Wu L."/>
            <person name="Ma J."/>
        </authorList>
    </citation>
    <scope>NUCLEOTIDE SEQUENCE [LARGE SCALE GENOMIC DNA]</scope>
    <source>
        <strain evidence="7">KCTC 42423</strain>
    </source>
</reference>
<keyword evidence="6" id="KW-0012">Acyltransferase</keyword>
<dbReference type="PANTHER" id="PTHR42756:SF2">
    <property type="entry name" value="MARR FAMILY REGULATORY PROTEIN"/>
    <property type="match status" value="1"/>
</dbReference>
<dbReference type="SUPFAM" id="SSF55729">
    <property type="entry name" value="Acyl-CoA N-acyltransferases (Nat)"/>
    <property type="match status" value="1"/>
</dbReference>
<dbReference type="PRINTS" id="PR00598">
    <property type="entry name" value="HTHMARR"/>
</dbReference>
<keyword evidence="3" id="KW-0804">Transcription</keyword>
<evidence type="ECO:0000313" key="7">
    <source>
        <dbReference type="Proteomes" id="UP001597459"/>
    </source>
</evidence>
<sequence>MDHLILREIGKIYRSINTFVDFLYEPLELKKGQYQFLTRIYEHPGINQQTLSAILLLDKTTVSKAVSKLIQKGYIKKQTNPEDKRNVLLYLTDKGEKTCSFLIRNEQFISNVSNQGFSEEEYQHLLSQLKKMNNNVLPLFQEAKKRDREQLLKRIDHSDLMRSSQKTTVAIIDIHHPLYESERNLRNKVLLRPIGLPDHAWEKKDAISWHFVAVKADKVIGCFVLVPLNTQKNKTQLIQMAVDTAYQGKGIGKLLIDTLKQFCRENQIEEVCCHARETAIDFYKKSGFSIYGTPFEEVGLKHRHMRIRFNKNEWNE</sequence>
<accession>A0ABW5N9D5</accession>
<keyword evidence="6" id="KW-0808">Transferase</keyword>
<dbReference type="PROSITE" id="PS01117">
    <property type="entry name" value="HTH_MARR_1"/>
    <property type="match status" value="1"/>
</dbReference>
<dbReference type="InterPro" id="IPR016181">
    <property type="entry name" value="Acyl_CoA_acyltransferase"/>
</dbReference>
<dbReference type="EMBL" id="JBHULX010000027">
    <property type="protein sequence ID" value="MFD2591836.1"/>
    <property type="molecule type" value="Genomic_DNA"/>
</dbReference>
<keyword evidence="7" id="KW-1185">Reference proteome</keyword>
<dbReference type="Proteomes" id="UP001597459">
    <property type="component" value="Unassembled WGS sequence"/>
</dbReference>
<dbReference type="Pfam" id="PF01047">
    <property type="entry name" value="MarR"/>
    <property type="match status" value="1"/>
</dbReference>
<dbReference type="InterPro" id="IPR023187">
    <property type="entry name" value="Tscrpt_reg_MarR-type_CS"/>
</dbReference>
<feature type="domain" description="HTH marR-type" evidence="4">
    <location>
        <begin position="2"/>
        <end position="134"/>
    </location>
</feature>
<dbReference type="PROSITE" id="PS50995">
    <property type="entry name" value="HTH_MARR_2"/>
    <property type="match status" value="1"/>
</dbReference>
<organism evidence="6 7">
    <name type="scientific">Aquimarina hainanensis</name>
    <dbReference type="NCBI Taxonomy" id="1578017"/>
    <lineage>
        <taxon>Bacteria</taxon>
        <taxon>Pseudomonadati</taxon>
        <taxon>Bacteroidota</taxon>
        <taxon>Flavobacteriia</taxon>
        <taxon>Flavobacteriales</taxon>
        <taxon>Flavobacteriaceae</taxon>
        <taxon>Aquimarina</taxon>
    </lineage>
</organism>
<dbReference type="InterPro" id="IPR000835">
    <property type="entry name" value="HTH_MarR-typ"/>
</dbReference>
<evidence type="ECO:0000256" key="2">
    <source>
        <dbReference type="ARBA" id="ARBA00023125"/>
    </source>
</evidence>
<dbReference type="SMART" id="SM00347">
    <property type="entry name" value="HTH_MARR"/>
    <property type="match status" value="1"/>
</dbReference>
<dbReference type="InterPro" id="IPR000182">
    <property type="entry name" value="GNAT_dom"/>
</dbReference>